<dbReference type="PANTHER" id="PTHR22911">
    <property type="entry name" value="ACYL-MALONYL CONDENSING ENZYME-RELATED"/>
    <property type="match status" value="1"/>
</dbReference>
<sequence length="306" mass="33909">MDKMNSEDINQQLKDKKNKKVSGQTKGIIYILFAAFFFSIMSLMVRLSGNLPTMQKAFFRNFIAAVFSSMLLLRTPEKFKIKKTSWKSLFLRAGFGTAGLIANFWAIDHLGIADSNMLNKMSPFFAIILSIFILKEVPKKFEVISVIIAFIGAALIIKPTKGIASLPALVGLFGGFGAGTAYTFVRKLGKEGERGSVIVMFFSVFSTIVCLPWLILNYHPMSLKQVIFLLVAGSCACIAQMCITSAYTHAPAKVISVYDYTQVIFATMWGLICFGEVPDILSIFGYVIIIGIALFKWFVSNKETAK</sequence>
<keyword evidence="5 6" id="KW-0472">Membrane</keyword>
<dbReference type="Proteomes" id="UP000189857">
    <property type="component" value="Unassembled WGS sequence"/>
</dbReference>
<dbReference type="EMBL" id="FUXA01000011">
    <property type="protein sequence ID" value="SJZ88849.1"/>
    <property type="molecule type" value="Genomic_DNA"/>
</dbReference>
<feature type="transmembrane region" description="Helical" evidence="6">
    <location>
        <begin position="197"/>
        <end position="215"/>
    </location>
</feature>
<dbReference type="GO" id="GO:0016020">
    <property type="term" value="C:membrane"/>
    <property type="evidence" value="ECO:0007669"/>
    <property type="project" value="UniProtKB-SubCell"/>
</dbReference>
<keyword evidence="9" id="KW-1185">Reference proteome</keyword>
<organism evidence="8 9">
    <name type="scientific">Eubacterium ruminantium</name>
    <dbReference type="NCBI Taxonomy" id="42322"/>
    <lineage>
        <taxon>Bacteria</taxon>
        <taxon>Bacillati</taxon>
        <taxon>Bacillota</taxon>
        <taxon>Clostridia</taxon>
        <taxon>Eubacteriales</taxon>
        <taxon>Eubacteriaceae</taxon>
        <taxon>Eubacterium</taxon>
    </lineage>
</organism>
<dbReference type="SUPFAM" id="SSF103481">
    <property type="entry name" value="Multidrug resistance efflux transporter EmrE"/>
    <property type="match status" value="2"/>
</dbReference>
<evidence type="ECO:0000256" key="5">
    <source>
        <dbReference type="ARBA" id="ARBA00023136"/>
    </source>
</evidence>
<evidence type="ECO:0000256" key="2">
    <source>
        <dbReference type="ARBA" id="ARBA00007362"/>
    </source>
</evidence>
<comment type="subcellular location">
    <subcellularLocation>
        <location evidence="1">Membrane</location>
        <topology evidence="1">Multi-pass membrane protein</topology>
    </subcellularLocation>
</comment>
<evidence type="ECO:0000256" key="1">
    <source>
        <dbReference type="ARBA" id="ARBA00004141"/>
    </source>
</evidence>
<evidence type="ECO:0000256" key="4">
    <source>
        <dbReference type="ARBA" id="ARBA00022989"/>
    </source>
</evidence>
<evidence type="ECO:0000256" key="3">
    <source>
        <dbReference type="ARBA" id="ARBA00022692"/>
    </source>
</evidence>
<feature type="transmembrane region" description="Helical" evidence="6">
    <location>
        <begin position="227"/>
        <end position="248"/>
    </location>
</feature>
<evidence type="ECO:0000256" key="6">
    <source>
        <dbReference type="SAM" id="Phobius"/>
    </source>
</evidence>
<name>A0A1T4PBK7_9FIRM</name>
<protein>
    <submittedName>
        <fullName evidence="8">Permease of the drug/metabolite transporter (DMT) superfamily</fullName>
    </submittedName>
</protein>
<reference evidence="8 9" key="1">
    <citation type="submission" date="2017-02" db="EMBL/GenBank/DDBJ databases">
        <authorList>
            <person name="Peterson S.W."/>
        </authorList>
    </citation>
    <scope>NUCLEOTIDE SEQUENCE [LARGE SCALE GENOMIC DNA]</scope>
    <source>
        <strain evidence="8 9">ATCC 17233</strain>
    </source>
</reference>
<evidence type="ECO:0000313" key="8">
    <source>
        <dbReference type="EMBL" id="SJZ88849.1"/>
    </source>
</evidence>
<feature type="transmembrane region" description="Helical" evidence="6">
    <location>
        <begin position="163"/>
        <end position="185"/>
    </location>
</feature>
<feature type="transmembrane region" description="Helical" evidence="6">
    <location>
        <begin position="85"/>
        <end position="105"/>
    </location>
</feature>
<accession>A0A1T4PBK7</accession>
<feature type="transmembrane region" description="Helical" evidence="6">
    <location>
        <begin position="260"/>
        <end position="277"/>
    </location>
</feature>
<feature type="transmembrane region" description="Helical" evidence="6">
    <location>
        <begin position="57"/>
        <end position="73"/>
    </location>
</feature>
<gene>
    <name evidence="8" type="ORF">SAMN02745110_01921</name>
</gene>
<dbReference type="PANTHER" id="PTHR22911:SF6">
    <property type="entry name" value="SOLUTE CARRIER FAMILY 35 MEMBER G1"/>
    <property type="match status" value="1"/>
</dbReference>
<evidence type="ECO:0000259" key="7">
    <source>
        <dbReference type="Pfam" id="PF00892"/>
    </source>
</evidence>
<feature type="transmembrane region" description="Helical" evidence="6">
    <location>
        <begin position="27"/>
        <end position="45"/>
    </location>
</feature>
<feature type="transmembrane region" description="Helical" evidence="6">
    <location>
        <begin position="117"/>
        <end position="134"/>
    </location>
</feature>
<feature type="domain" description="EamA" evidence="7">
    <location>
        <begin position="168"/>
        <end position="293"/>
    </location>
</feature>
<comment type="similarity">
    <text evidence="2">Belongs to the EamA transporter family.</text>
</comment>
<keyword evidence="4 6" id="KW-1133">Transmembrane helix</keyword>
<feature type="transmembrane region" description="Helical" evidence="6">
    <location>
        <begin position="141"/>
        <end position="157"/>
    </location>
</feature>
<dbReference type="InterPro" id="IPR000620">
    <property type="entry name" value="EamA_dom"/>
</dbReference>
<proteinExistence type="inferred from homology"/>
<feature type="transmembrane region" description="Helical" evidence="6">
    <location>
        <begin position="283"/>
        <end position="299"/>
    </location>
</feature>
<dbReference type="AlphaFoldDB" id="A0A1T4PBK7"/>
<dbReference type="Pfam" id="PF00892">
    <property type="entry name" value="EamA"/>
    <property type="match status" value="2"/>
</dbReference>
<keyword evidence="3 6" id="KW-0812">Transmembrane</keyword>
<feature type="domain" description="EamA" evidence="7">
    <location>
        <begin position="26"/>
        <end position="157"/>
    </location>
</feature>
<evidence type="ECO:0000313" key="9">
    <source>
        <dbReference type="Proteomes" id="UP000189857"/>
    </source>
</evidence>
<dbReference type="InterPro" id="IPR037185">
    <property type="entry name" value="EmrE-like"/>
</dbReference>